<evidence type="ECO:0000256" key="1">
    <source>
        <dbReference type="SAM" id="Phobius"/>
    </source>
</evidence>
<reference evidence="2 3" key="1">
    <citation type="journal article" date="2018" name="Front. Plant Sci.">
        <title>Red Clover (Trifolium pratense) and Zigzag Clover (T. medium) - A Picture of Genomic Similarities and Differences.</title>
        <authorList>
            <person name="Dluhosova J."/>
            <person name="Istvanek J."/>
            <person name="Nedelnik J."/>
            <person name="Repkova J."/>
        </authorList>
    </citation>
    <scope>NUCLEOTIDE SEQUENCE [LARGE SCALE GENOMIC DNA]</scope>
    <source>
        <strain evidence="3">cv. 10/8</strain>
        <tissue evidence="2">Leaf</tissue>
    </source>
</reference>
<evidence type="ECO:0000313" key="3">
    <source>
        <dbReference type="Proteomes" id="UP000265520"/>
    </source>
</evidence>
<keyword evidence="1" id="KW-1133">Transmembrane helix</keyword>
<dbReference type="AlphaFoldDB" id="A0A392R940"/>
<evidence type="ECO:0000313" key="2">
    <source>
        <dbReference type="EMBL" id="MCI33148.1"/>
    </source>
</evidence>
<sequence>MVGFWPGSTVAATRSSLFPFLSLFCSVLASILFVAWFGGDDDGCWYGGFDDVDEDELCGYGDLVMVLSRLFSSSH</sequence>
<proteinExistence type="predicted"/>
<dbReference type="Proteomes" id="UP000265520">
    <property type="component" value="Unassembled WGS sequence"/>
</dbReference>
<dbReference type="EMBL" id="LXQA010201882">
    <property type="protein sequence ID" value="MCI33148.1"/>
    <property type="molecule type" value="Genomic_DNA"/>
</dbReference>
<comment type="caution">
    <text evidence="2">The sequence shown here is derived from an EMBL/GenBank/DDBJ whole genome shotgun (WGS) entry which is preliminary data.</text>
</comment>
<protein>
    <submittedName>
        <fullName evidence="2">Uncharacterized protein</fullName>
    </submittedName>
</protein>
<feature type="transmembrane region" description="Helical" evidence="1">
    <location>
        <begin position="20"/>
        <end position="39"/>
    </location>
</feature>
<organism evidence="2 3">
    <name type="scientific">Trifolium medium</name>
    <dbReference type="NCBI Taxonomy" id="97028"/>
    <lineage>
        <taxon>Eukaryota</taxon>
        <taxon>Viridiplantae</taxon>
        <taxon>Streptophyta</taxon>
        <taxon>Embryophyta</taxon>
        <taxon>Tracheophyta</taxon>
        <taxon>Spermatophyta</taxon>
        <taxon>Magnoliopsida</taxon>
        <taxon>eudicotyledons</taxon>
        <taxon>Gunneridae</taxon>
        <taxon>Pentapetalae</taxon>
        <taxon>rosids</taxon>
        <taxon>fabids</taxon>
        <taxon>Fabales</taxon>
        <taxon>Fabaceae</taxon>
        <taxon>Papilionoideae</taxon>
        <taxon>50 kb inversion clade</taxon>
        <taxon>NPAAA clade</taxon>
        <taxon>Hologalegina</taxon>
        <taxon>IRL clade</taxon>
        <taxon>Trifolieae</taxon>
        <taxon>Trifolium</taxon>
    </lineage>
</organism>
<keyword evidence="1" id="KW-0472">Membrane</keyword>
<keyword evidence="1" id="KW-0812">Transmembrane</keyword>
<accession>A0A392R940</accession>
<name>A0A392R940_9FABA</name>
<keyword evidence="3" id="KW-1185">Reference proteome</keyword>